<proteinExistence type="predicted"/>
<protein>
    <recommendedName>
        <fullName evidence="2">NifU family protein</fullName>
    </recommendedName>
</protein>
<gene>
    <name evidence="1" type="ORF">ENO04_04380</name>
</gene>
<sequence length="96" mass="11071">MKNLRILAEEVAKIYNEKRAPEANLEIINVDETSSSVIVRITGSFCRTCGVDDWIVDYQYELKEKGIDAKLEDYYIDYEKEEAIAKFVVLGTKEND</sequence>
<accession>A0A7C1II56</accession>
<comment type="caution">
    <text evidence="1">The sequence shown here is derived from an EMBL/GenBank/DDBJ whole genome shotgun (WGS) entry which is preliminary data.</text>
</comment>
<dbReference type="EMBL" id="DSDY01000136">
    <property type="protein sequence ID" value="HDS10833.1"/>
    <property type="molecule type" value="Genomic_DNA"/>
</dbReference>
<evidence type="ECO:0008006" key="2">
    <source>
        <dbReference type="Google" id="ProtNLM"/>
    </source>
</evidence>
<organism evidence="1">
    <name type="scientific">Fervidicoccus fontis</name>
    <dbReference type="NCBI Taxonomy" id="683846"/>
    <lineage>
        <taxon>Archaea</taxon>
        <taxon>Thermoproteota</taxon>
        <taxon>Thermoprotei</taxon>
        <taxon>Fervidicoccales</taxon>
        <taxon>Fervidicoccaceae</taxon>
        <taxon>Fervidicoccus</taxon>
    </lineage>
</organism>
<name>A0A7C1II56_9CREN</name>
<dbReference type="AlphaFoldDB" id="A0A7C1II56"/>
<evidence type="ECO:0000313" key="1">
    <source>
        <dbReference type="EMBL" id="HDS10833.1"/>
    </source>
</evidence>
<reference evidence="1" key="1">
    <citation type="journal article" date="2020" name="mSystems">
        <title>Genome- and Community-Level Interaction Insights into Carbon Utilization and Element Cycling Functions of Hydrothermarchaeota in Hydrothermal Sediment.</title>
        <authorList>
            <person name="Zhou Z."/>
            <person name="Liu Y."/>
            <person name="Xu W."/>
            <person name="Pan J."/>
            <person name="Luo Z.H."/>
            <person name="Li M."/>
        </authorList>
    </citation>
    <scope>NUCLEOTIDE SEQUENCE [LARGE SCALE GENOMIC DNA]</scope>
    <source>
        <strain evidence="1">SpSt-123</strain>
    </source>
</reference>